<organism evidence="1 2">
    <name type="scientific">Methylomirabilis oxygeniifera</name>
    <dbReference type="NCBI Taxonomy" id="671143"/>
    <lineage>
        <taxon>Bacteria</taxon>
        <taxon>Candidatus Methylomirabilota</taxon>
        <taxon>Candidatus Methylomirabilia</taxon>
        <taxon>Candidatus Methylomirabilales</taxon>
        <taxon>Candidatus Methylomirabilaceae</taxon>
        <taxon>Candidatus Methylomirabilis</taxon>
    </lineage>
</organism>
<dbReference type="STRING" id="671143.DAMO_2270"/>
<dbReference type="KEGG" id="mox:DAMO_2270"/>
<gene>
    <name evidence="1" type="ORF">DAMO_2270</name>
</gene>
<accession>D5MI27</accession>
<dbReference type="AlphaFoldDB" id="D5MI27"/>
<evidence type="ECO:0000313" key="2">
    <source>
        <dbReference type="Proteomes" id="UP000006898"/>
    </source>
</evidence>
<reference evidence="1 2" key="1">
    <citation type="journal article" date="2010" name="Nature">
        <title>Nitrite-driven anaerobic methane oxidation by oxygenic bacteria.</title>
        <authorList>
            <person name="Ettwig K.F."/>
            <person name="Butler M.K."/>
            <person name="Le Paslier D."/>
            <person name="Pelletier E."/>
            <person name="Mangenot S."/>
            <person name="Kuypers M.M.M."/>
            <person name="Schreiber F."/>
            <person name="Dutilh B.E."/>
            <person name="Zedelius J."/>
            <person name="de Beer D."/>
            <person name="Gloerich J."/>
            <person name="Wessels H.J.C.T."/>
            <person name="van Allen T."/>
            <person name="Luesken F."/>
            <person name="Wu M."/>
            <person name="van de Pas-Schoonen K.T."/>
            <person name="Op den Camp H.J.M."/>
            <person name="Janssen-Megens E.M."/>
            <person name="Francoijs K-J."/>
            <person name="Stunnenberg H."/>
            <person name="Weissenbach J."/>
            <person name="Jetten M.S.M."/>
            <person name="Strous M."/>
        </authorList>
    </citation>
    <scope>NUCLEOTIDE SEQUENCE [LARGE SCALE GENOMIC DNA]</scope>
</reference>
<dbReference type="HOGENOM" id="CLU_1902860_0_0_0"/>
<proteinExistence type="predicted"/>
<protein>
    <submittedName>
        <fullName evidence="1">Uncharacterized protein</fullName>
    </submittedName>
</protein>
<name>D5MI27_METO1</name>
<dbReference type="EMBL" id="FP565575">
    <property type="protein sequence ID" value="CBE69320.1"/>
    <property type="molecule type" value="Genomic_DNA"/>
</dbReference>
<dbReference type="Proteomes" id="UP000006898">
    <property type="component" value="Chromosome"/>
</dbReference>
<evidence type="ECO:0000313" key="1">
    <source>
        <dbReference type="EMBL" id="CBE69320.1"/>
    </source>
</evidence>
<sequence length="133" mass="15635">MDLSSELLRVRTQFEEAERVTDPAKKCRALQKALDTLEVYEEDHPAMKSSEKTILGNLRRSHARRLLSQLVSMPNVEIEIWLEYILLFVFRLKDDVEHVLQQHPELRKNYAEFKEIYKKEIAAAAKELLSKQP</sequence>